<dbReference type="InterPro" id="IPR008274">
    <property type="entry name" value="AldOxase/xan_DH_MoCoBD1"/>
</dbReference>
<dbReference type="PIRSF" id="PIRSF036389">
    <property type="entry name" value="IOR_B"/>
    <property type="match status" value="1"/>
</dbReference>
<dbReference type="InterPro" id="IPR052516">
    <property type="entry name" value="N-heterocyclic_Hydroxylase"/>
</dbReference>
<dbReference type="SUPFAM" id="SSF56003">
    <property type="entry name" value="Molybdenum cofactor-binding domain"/>
    <property type="match status" value="2"/>
</dbReference>
<proteinExistence type="predicted"/>
<dbReference type="NCBIfam" id="TIGR01409">
    <property type="entry name" value="TAT_signal_seq"/>
    <property type="match status" value="1"/>
</dbReference>
<dbReference type="InterPro" id="IPR046867">
    <property type="entry name" value="AldOxase/xan_DH_MoCoBD2"/>
</dbReference>
<dbReference type="Gene3D" id="3.30.365.10">
    <property type="entry name" value="Aldehyde oxidase/xanthine dehydrogenase, molybdopterin binding domain"/>
    <property type="match status" value="4"/>
</dbReference>
<evidence type="ECO:0000313" key="2">
    <source>
        <dbReference type="EMBL" id="TWF47974.1"/>
    </source>
</evidence>
<evidence type="ECO:0000313" key="3">
    <source>
        <dbReference type="Proteomes" id="UP000320653"/>
    </source>
</evidence>
<protein>
    <submittedName>
        <fullName evidence="2">Isoquinoline 1-oxidoreductase beta subunit</fullName>
    </submittedName>
</protein>
<sequence length="715" mass="77233">MIENLVSRRNFLRGTALATAGLVLAVQLPGNTRRASAAVGEQSKFIPNAFVKIDDDGITLIMPHTEVGQGIYTSSAMLMAEELEVDLDQVRVEAAPPDLKKYMDPILFDQATGGSTSTQSDWVRLREAGASARIMLVGAAAARWGVPADDCRVEKGVIHHEPSGRSLSYLEVAADAATREVPKQVPLKDPSQFRLIGTKAKRLDTPAKVDGSLVYGIDTRLPGMAYATLAIAPVKGGRIASMNEAAARAVKGVREVVRTDDAVAVIGDHMWAAKLGVDALELTWESGPNASVSTQAILDDMHEASLKPGVVVRDDNGAAEAIRKAKTKLDAVYRSPFLSHSPLEPMNCTLHIGEDRAELWVGTQVPVRAQKAVAEATGLPPEKVTVNNQLMGGAFGRRLDIDTIEQAAKLLRNIRYPVKLVWTREQDLTHDFFRPYYYDRVSAGLDDAGRLVGRTHRVTGSSVMARWAPPAFVNGIDPDSLDCAAETPYDESAVFADYVRHEPEGLTTAWWRGVGATHNLFVMESFIDEMAHATGQDPVDFRRKMLTKNPRALAVLELAAEKAGWKEKLPKGRGRGVSLQFAFNTYLAHILDIEVVPGKQVKLLRSVLAVDCGIVINPDTVRAQMEGGVLFGLGTAMFNEVTFTGGAVDQSNFDNYRILRINEAPKVEVYQVKSVEKPGGVGEAGTAAAAGALANAIFSATGKRIRSLPLSQAAV</sequence>
<dbReference type="EMBL" id="VIWP01000009">
    <property type="protein sequence ID" value="TWF47974.1"/>
    <property type="molecule type" value="Genomic_DNA"/>
</dbReference>
<dbReference type="RefSeq" id="WP_145641698.1">
    <property type="nucleotide sequence ID" value="NZ_VIWP01000009.1"/>
</dbReference>
<dbReference type="Pfam" id="PF20256">
    <property type="entry name" value="MoCoBD_2"/>
    <property type="match status" value="2"/>
</dbReference>
<dbReference type="PANTHER" id="PTHR47495:SF2">
    <property type="entry name" value="ALDEHYDE DEHYDROGENASE"/>
    <property type="match status" value="1"/>
</dbReference>
<name>A0A561QC73_9HYPH</name>
<dbReference type="InterPro" id="IPR019546">
    <property type="entry name" value="TAT_signal_bac_arc"/>
</dbReference>
<evidence type="ECO:0000259" key="1">
    <source>
        <dbReference type="SMART" id="SM01008"/>
    </source>
</evidence>
<dbReference type="InterPro" id="IPR037165">
    <property type="entry name" value="AldOxase/xan_DH_Mopterin-bd_sf"/>
</dbReference>
<organism evidence="2 3">
    <name type="scientific">Neorhizobium alkalisoli</name>
    <dbReference type="NCBI Taxonomy" id="528178"/>
    <lineage>
        <taxon>Bacteria</taxon>
        <taxon>Pseudomonadati</taxon>
        <taxon>Pseudomonadota</taxon>
        <taxon>Alphaproteobacteria</taxon>
        <taxon>Hyphomicrobiales</taxon>
        <taxon>Rhizobiaceae</taxon>
        <taxon>Rhizobium/Agrobacterium group</taxon>
        <taxon>Neorhizobium</taxon>
    </lineage>
</organism>
<dbReference type="PROSITE" id="PS51318">
    <property type="entry name" value="TAT"/>
    <property type="match status" value="1"/>
</dbReference>
<dbReference type="Gene3D" id="3.90.1170.50">
    <property type="entry name" value="Aldehyde oxidase/xanthine dehydrogenase, a/b hammerhead"/>
    <property type="match status" value="1"/>
</dbReference>
<dbReference type="InterPro" id="IPR000674">
    <property type="entry name" value="Ald_Oxase/Xan_DH_a/b"/>
</dbReference>
<accession>A0A561QC73</accession>
<dbReference type="InterPro" id="IPR006311">
    <property type="entry name" value="TAT_signal"/>
</dbReference>
<dbReference type="GO" id="GO:0016491">
    <property type="term" value="F:oxidoreductase activity"/>
    <property type="evidence" value="ECO:0007669"/>
    <property type="project" value="InterPro"/>
</dbReference>
<dbReference type="AlphaFoldDB" id="A0A561QC73"/>
<feature type="domain" description="Aldehyde oxidase/xanthine dehydrogenase a/b hammerhead" evidence="1">
    <location>
        <begin position="210"/>
        <end position="288"/>
    </location>
</feature>
<dbReference type="Proteomes" id="UP000320653">
    <property type="component" value="Unassembled WGS sequence"/>
</dbReference>
<reference evidence="2 3" key="1">
    <citation type="submission" date="2019-06" db="EMBL/GenBank/DDBJ databases">
        <title>Sorghum-associated microbial communities from plants grown in Nebraska, USA.</title>
        <authorList>
            <person name="Schachtman D."/>
        </authorList>
    </citation>
    <scope>NUCLEOTIDE SEQUENCE [LARGE SCALE GENOMIC DNA]</scope>
    <source>
        <strain evidence="2 3">1225</strain>
    </source>
</reference>
<dbReference type="InterPro" id="IPR012368">
    <property type="entry name" value="OxRdtase_Mopterin-bd_su_IorB"/>
</dbReference>
<dbReference type="Pfam" id="PF02738">
    <property type="entry name" value="MoCoBD_1"/>
    <property type="match status" value="1"/>
</dbReference>
<gene>
    <name evidence="2" type="ORF">FHW37_10937</name>
</gene>
<dbReference type="OrthoDB" id="9767994at2"/>
<dbReference type="SMART" id="SM01008">
    <property type="entry name" value="Ald_Xan_dh_C"/>
    <property type="match status" value="1"/>
</dbReference>
<comment type="caution">
    <text evidence="2">The sequence shown here is derived from an EMBL/GenBank/DDBJ whole genome shotgun (WGS) entry which is preliminary data.</text>
</comment>
<dbReference type="PANTHER" id="PTHR47495">
    <property type="entry name" value="ALDEHYDE DEHYDROGENASE"/>
    <property type="match status" value="1"/>
</dbReference>
<keyword evidence="3" id="KW-1185">Reference proteome</keyword>